<dbReference type="FunFam" id="3.40.50.300:FF:000522">
    <property type="entry name" value="Gluconokinase"/>
    <property type="match status" value="1"/>
</dbReference>
<evidence type="ECO:0000256" key="6">
    <source>
        <dbReference type="ARBA" id="ARBA00022777"/>
    </source>
</evidence>
<keyword evidence="12" id="KW-1185">Reference proteome</keyword>
<name>A0A5B8FIR1_9RHOB</name>
<gene>
    <name evidence="11" type="ORF">FDP22_00740</name>
</gene>
<dbReference type="GO" id="GO:0046316">
    <property type="term" value="F:gluconokinase activity"/>
    <property type="evidence" value="ECO:0007669"/>
    <property type="project" value="UniProtKB-EC"/>
</dbReference>
<dbReference type="KEGG" id="ppru:FDP22_00740"/>
<evidence type="ECO:0000313" key="11">
    <source>
        <dbReference type="EMBL" id="QDL93527.1"/>
    </source>
</evidence>
<dbReference type="CDD" id="cd02021">
    <property type="entry name" value="GntK"/>
    <property type="match status" value="1"/>
</dbReference>
<dbReference type="PANTHER" id="PTHR43442">
    <property type="entry name" value="GLUCONOKINASE-RELATED"/>
    <property type="match status" value="1"/>
</dbReference>
<keyword evidence="6 10" id="KW-0418">Kinase</keyword>
<dbReference type="InterPro" id="IPR006001">
    <property type="entry name" value="Therm_gnt_kin"/>
</dbReference>
<dbReference type="InterPro" id="IPR027417">
    <property type="entry name" value="P-loop_NTPase"/>
</dbReference>
<evidence type="ECO:0000256" key="5">
    <source>
        <dbReference type="ARBA" id="ARBA00022741"/>
    </source>
</evidence>
<dbReference type="GO" id="GO:0005524">
    <property type="term" value="F:ATP binding"/>
    <property type="evidence" value="ECO:0007669"/>
    <property type="project" value="UniProtKB-KW"/>
</dbReference>
<reference evidence="11 12" key="1">
    <citation type="submission" date="2019-06" db="EMBL/GenBank/DDBJ databases">
        <title>Genome sequence of Rhodobacteraceae bacterium D4M1.</title>
        <authorList>
            <person name="Cao J."/>
        </authorList>
    </citation>
    <scope>NUCLEOTIDE SEQUENCE [LARGE SCALE GENOMIC DNA]</scope>
    <source>
        <strain evidence="11 12">D4M1</strain>
    </source>
</reference>
<evidence type="ECO:0000256" key="10">
    <source>
        <dbReference type="RuleBase" id="RU363066"/>
    </source>
</evidence>
<keyword evidence="4 10" id="KW-0808">Transferase</keyword>
<accession>A0A5B8FIR1</accession>
<evidence type="ECO:0000256" key="7">
    <source>
        <dbReference type="ARBA" id="ARBA00022840"/>
    </source>
</evidence>
<evidence type="ECO:0000313" key="12">
    <source>
        <dbReference type="Proteomes" id="UP000305888"/>
    </source>
</evidence>
<dbReference type="EMBL" id="CP040818">
    <property type="protein sequence ID" value="QDL93527.1"/>
    <property type="molecule type" value="Genomic_DNA"/>
</dbReference>
<dbReference type="GO" id="GO:0019521">
    <property type="term" value="P:D-gluconate metabolic process"/>
    <property type="evidence" value="ECO:0007669"/>
    <property type="project" value="UniProtKB-KW"/>
</dbReference>
<dbReference type="PANTHER" id="PTHR43442:SF3">
    <property type="entry name" value="GLUCONOKINASE-RELATED"/>
    <property type="match status" value="1"/>
</dbReference>
<keyword evidence="7 10" id="KW-0067">ATP-binding</keyword>
<organism evidence="11 12">
    <name type="scientific">Paroceanicella profunda</name>
    <dbReference type="NCBI Taxonomy" id="2579971"/>
    <lineage>
        <taxon>Bacteria</taxon>
        <taxon>Pseudomonadati</taxon>
        <taxon>Pseudomonadota</taxon>
        <taxon>Alphaproteobacteria</taxon>
        <taxon>Rhodobacterales</taxon>
        <taxon>Paracoccaceae</taxon>
        <taxon>Paroceanicella</taxon>
    </lineage>
</organism>
<keyword evidence="5 10" id="KW-0547">Nucleotide-binding</keyword>
<sequence>MGVSGCGKSTAGENLAEHLGGVFLDGDDFHPEANVEKMAHGIPLTDEDRWPWLDILGNEMASREGPVIVACSALRRVYRDRLRSAAGEPMCFVHLTASKEVIFSRVGHRKGHYMPASLVESQFATLEAPQADENVVTIDTEPPKDEVRATLLAAFPQG</sequence>
<evidence type="ECO:0000256" key="4">
    <source>
        <dbReference type="ARBA" id="ARBA00022679"/>
    </source>
</evidence>
<dbReference type="Proteomes" id="UP000305888">
    <property type="component" value="Chromosome"/>
</dbReference>
<dbReference type="SUPFAM" id="SSF52540">
    <property type="entry name" value="P-loop containing nucleoside triphosphate hydrolases"/>
    <property type="match status" value="1"/>
</dbReference>
<evidence type="ECO:0000256" key="3">
    <source>
        <dbReference type="ARBA" id="ARBA00012054"/>
    </source>
</evidence>
<dbReference type="Pfam" id="PF13671">
    <property type="entry name" value="AAA_33"/>
    <property type="match status" value="1"/>
</dbReference>
<dbReference type="EC" id="2.7.1.12" evidence="3 10"/>
<evidence type="ECO:0000256" key="8">
    <source>
        <dbReference type="ARBA" id="ARBA00023064"/>
    </source>
</evidence>
<dbReference type="OrthoDB" id="9795716at2"/>
<evidence type="ECO:0000256" key="1">
    <source>
        <dbReference type="ARBA" id="ARBA00004761"/>
    </source>
</evidence>
<keyword evidence="8" id="KW-0311">Gluconate utilization</keyword>
<dbReference type="Gene3D" id="3.40.50.300">
    <property type="entry name" value="P-loop containing nucleotide triphosphate hydrolases"/>
    <property type="match status" value="1"/>
</dbReference>
<protein>
    <recommendedName>
        <fullName evidence="3 10">Gluconokinase</fullName>
        <ecNumber evidence="3 10">2.7.1.12</ecNumber>
    </recommendedName>
</protein>
<dbReference type="NCBIfam" id="TIGR01313">
    <property type="entry name" value="therm_gnt_kin"/>
    <property type="match status" value="1"/>
</dbReference>
<dbReference type="GO" id="GO:0005737">
    <property type="term" value="C:cytoplasm"/>
    <property type="evidence" value="ECO:0007669"/>
    <property type="project" value="TreeGrafter"/>
</dbReference>
<comment type="pathway">
    <text evidence="1">Carbohydrate acid metabolism.</text>
</comment>
<evidence type="ECO:0000256" key="2">
    <source>
        <dbReference type="ARBA" id="ARBA00008420"/>
    </source>
</evidence>
<proteinExistence type="inferred from homology"/>
<comment type="catalytic activity">
    <reaction evidence="9 10">
        <text>D-gluconate + ATP = 6-phospho-D-gluconate + ADP + H(+)</text>
        <dbReference type="Rhea" id="RHEA:19433"/>
        <dbReference type="ChEBI" id="CHEBI:15378"/>
        <dbReference type="ChEBI" id="CHEBI:18391"/>
        <dbReference type="ChEBI" id="CHEBI:30616"/>
        <dbReference type="ChEBI" id="CHEBI:58759"/>
        <dbReference type="ChEBI" id="CHEBI:456216"/>
        <dbReference type="EC" id="2.7.1.12"/>
    </reaction>
</comment>
<dbReference type="AlphaFoldDB" id="A0A5B8FIR1"/>
<evidence type="ECO:0000256" key="9">
    <source>
        <dbReference type="ARBA" id="ARBA00048090"/>
    </source>
</evidence>
<comment type="similarity">
    <text evidence="2 10">Belongs to the gluconokinase GntK/GntV family.</text>
</comment>